<sequence>MYSGLCSCPTYEAPLHHCHQTAVLILLDAPGQVNARVPGVDARVDEPEPTPTGGQMGDERQGVHGV</sequence>
<dbReference type="EMBL" id="KV448740">
    <property type="protein sequence ID" value="OAX33601.1"/>
    <property type="molecule type" value="Genomic_DNA"/>
</dbReference>
<dbReference type="InParanoid" id="A0A1B7MLZ6"/>
<evidence type="ECO:0000313" key="2">
    <source>
        <dbReference type="EMBL" id="OAX33601.1"/>
    </source>
</evidence>
<reference evidence="2 3" key="1">
    <citation type="submission" date="2016-06" db="EMBL/GenBank/DDBJ databases">
        <title>Comparative genomics of the ectomycorrhizal sister species Rhizopogon vinicolor and Rhizopogon vesiculosus (Basidiomycota: Boletales) reveals a divergence of the mating type B locus.</title>
        <authorList>
            <consortium name="DOE Joint Genome Institute"/>
            <person name="Mujic A.B."/>
            <person name="Kuo A."/>
            <person name="Tritt A."/>
            <person name="Lipzen A."/>
            <person name="Chen C."/>
            <person name="Johnson J."/>
            <person name="Sharma A."/>
            <person name="Barry K."/>
            <person name="Grigoriev I.V."/>
            <person name="Spatafora J.W."/>
        </authorList>
    </citation>
    <scope>NUCLEOTIDE SEQUENCE [LARGE SCALE GENOMIC DNA]</scope>
    <source>
        <strain evidence="2 3">AM-OR11-026</strain>
    </source>
</reference>
<dbReference type="AlphaFoldDB" id="A0A1B7MLZ6"/>
<feature type="region of interest" description="Disordered" evidence="1">
    <location>
        <begin position="41"/>
        <end position="66"/>
    </location>
</feature>
<organism evidence="2 3">
    <name type="scientific">Rhizopogon vinicolor AM-OR11-026</name>
    <dbReference type="NCBI Taxonomy" id="1314800"/>
    <lineage>
        <taxon>Eukaryota</taxon>
        <taxon>Fungi</taxon>
        <taxon>Dikarya</taxon>
        <taxon>Basidiomycota</taxon>
        <taxon>Agaricomycotina</taxon>
        <taxon>Agaricomycetes</taxon>
        <taxon>Agaricomycetidae</taxon>
        <taxon>Boletales</taxon>
        <taxon>Suillineae</taxon>
        <taxon>Rhizopogonaceae</taxon>
        <taxon>Rhizopogon</taxon>
    </lineage>
</organism>
<accession>A0A1B7MLZ6</accession>
<dbReference type="Proteomes" id="UP000092154">
    <property type="component" value="Unassembled WGS sequence"/>
</dbReference>
<protein>
    <submittedName>
        <fullName evidence="2">Uncharacterized protein</fullName>
    </submittedName>
</protein>
<feature type="compositionally biased region" description="Basic and acidic residues" evidence="1">
    <location>
        <begin position="57"/>
        <end position="66"/>
    </location>
</feature>
<evidence type="ECO:0000313" key="3">
    <source>
        <dbReference type="Proteomes" id="UP000092154"/>
    </source>
</evidence>
<evidence type="ECO:0000256" key="1">
    <source>
        <dbReference type="SAM" id="MobiDB-lite"/>
    </source>
</evidence>
<gene>
    <name evidence="2" type="ORF">K503DRAFT_775445</name>
</gene>
<keyword evidence="3" id="KW-1185">Reference proteome</keyword>
<proteinExistence type="predicted"/>
<name>A0A1B7MLZ6_9AGAM</name>